<evidence type="ECO:0000313" key="3">
    <source>
        <dbReference type="EMBL" id="KAK3248759.1"/>
    </source>
</evidence>
<dbReference type="Proteomes" id="UP001190700">
    <property type="component" value="Unassembled WGS sequence"/>
</dbReference>
<feature type="region of interest" description="Disordered" evidence="1">
    <location>
        <begin position="76"/>
        <end position="107"/>
    </location>
</feature>
<name>A0AAE0C6G2_9CHLO</name>
<dbReference type="EMBL" id="LGRX02027802">
    <property type="protein sequence ID" value="KAK3248759.1"/>
    <property type="molecule type" value="Genomic_DNA"/>
</dbReference>
<feature type="domain" description="IQCH-like ATP-grasp" evidence="2">
    <location>
        <begin position="725"/>
        <end position="949"/>
    </location>
</feature>
<dbReference type="Gene3D" id="1.20.5.190">
    <property type="match status" value="1"/>
</dbReference>
<dbReference type="PROSITE" id="PS50096">
    <property type="entry name" value="IQ"/>
    <property type="match status" value="1"/>
</dbReference>
<organism evidence="3 4">
    <name type="scientific">Cymbomonas tetramitiformis</name>
    <dbReference type="NCBI Taxonomy" id="36881"/>
    <lineage>
        <taxon>Eukaryota</taxon>
        <taxon>Viridiplantae</taxon>
        <taxon>Chlorophyta</taxon>
        <taxon>Pyramimonadophyceae</taxon>
        <taxon>Pyramimonadales</taxon>
        <taxon>Pyramimonadaceae</taxon>
        <taxon>Cymbomonas</taxon>
    </lineage>
</organism>
<dbReference type="InterPro" id="IPR000048">
    <property type="entry name" value="IQ_motif_EF-hand-BS"/>
</dbReference>
<dbReference type="PANTHER" id="PTHR14465">
    <property type="entry name" value="IQ DOMAIN-CONTAINING PROTEIN H"/>
    <property type="match status" value="1"/>
</dbReference>
<keyword evidence="4" id="KW-1185">Reference proteome</keyword>
<gene>
    <name evidence="3" type="ORF">CYMTET_41786</name>
</gene>
<proteinExistence type="predicted"/>
<feature type="region of interest" description="Disordered" evidence="1">
    <location>
        <begin position="314"/>
        <end position="334"/>
    </location>
</feature>
<dbReference type="InterPro" id="IPR038752">
    <property type="entry name" value="IQCH"/>
</dbReference>
<sequence length="1124" mass="124120">MSSYDQAMDVGKIILQALGDLKEIRKGMNAQAEAVAQQDESAALETQFQLDSVLSNAEFSLRDKAEKLSEVIMQHEKLDDQGSVSTSSSRRPLPGARKLQRDHVSQRMQKKFIPFNPATHAGRAQLAEKHGIPSPSKGDNARSCGKHGGAENKPQKPVSAITIKAGTIIPKHIREDPYADPPPLVPEDMKHGVLNLINRGLLPNHIDMTSTLAYGGAPLAAGGAELHSPREAHDRGDIATTDLIGYNVNNLRLDLLTRTNTDAFATTEQIVGADFFEDAMDAPKSPPKAGKPPRAPLLKPKLFKPDGTVIYQKEPAEEEKGAARMPESTEADKPQQRQYEELLDNFSLHEILIRRGATLDSTPEFSSFKRAYVELWVGITDLLLDIETICRKYAIPLAVIDGKALADLAREHPQGAPAPANKLLSCVKNIEAVSNLIQQPGRRYLGPDGKAQAAITIQRHARGHVTRQNKKYAVLAATAVIPIQRWFRVYLEKKARIQTVNGKQLERDFAFAQRQERFAEEWDEIQESERVLIHLPSISAATDLRLNTSHFQVRQNSQMSRLCDLADPNVDIVYVSPYPLPDDISGYYDKLLQVGGWMSRRGDTGWWCRRITTGCQGTCAHHHAVLLPYALNRIKAIIRGRKAYLVPGAVSHEEILLADRPGVPILASHPENAARLANKSAARQVFKEAEVNVPPGAEVPIGGRLMSNNPLYMHVERIRDEDTPEDLIATLASLVVEFPATPRWILKIDDESNGRGHAWIDITAVRSLDVVLERLRQSGRSPPPLARQREAVAAVEAALRRTLPRRLGIAAVAVYPTWKEYAQAMLSRGGVIEGCPPMVTGSPSVNLMVEPTGRVQILSTHEQIFCPAYRFIGASFPQSSVPHAALAQASEVVGQACFRAGIVGNLGVDFVALKELGTLRLWAVDLNLRTCATQSTFALFDFICKGQFDPKTGAYMVRDYIEEDEKPDKSVDGEADDTEEILKIISSSQRDQEKEPYTPGAAGWQRRFYVMNDFISHSNLASIQYAAFFNRCRLDGVCFDMQERVGTAFSLVDSFASGVMGVICVGHSPQEAFRELANALDFIARQVGPSEGDDSPDALEENNFRCIHSTIKYLADKLSVHVPR</sequence>
<protein>
    <recommendedName>
        <fullName evidence="2">IQCH-like ATP-grasp domain-containing protein</fullName>
    </recommendedName>
</protein>
<feature type="region of interest" description="Disordered" evidence="1">
    <location>
        <begin position="124"/>
        <end position="156"/>
    </location>
</feature>
<comment type="caution">
    <text evidence="3">The sequence shown here is derived from an EMBL/GenBank/DDBJ whole genome shotgun (WGS) entry which is preliminary data.</text>
</comment>
<evidence type="ECO:0000313" key="4">
    <source>
        <dbReference type="Proteomes" id="UP001190700"/>
    </source>
</evidence>
<dbReference type="Pfam" id="PF00612">
    <property type="entry name" value="IQ"/>
    <property type="match status" value="1"/>
</dbReference>
<dbReference type="AlphaFoldDB" id="A0AAE0C6G2"/>
<dbReference type="PANTHER" id="PTHR14465:SF0">
    <property type="entry name" value="IQ DOMAIN-CONTAINING PROTEIN H"/>
    <property type="match status" value="1"/>
</dbReference>
<evidence type="ECO:0000256" key="1">
    <source>
        <dbReference type="SAM" id="MobiDB-lite"/>
    </source>
</evidence>
<dbReference type="InterPro" id="IPR056855">
    <property type="entry name" value="ATP-grasp_IQCH"/>
</dbReference>
<dbReference type="Pfam" id="PF24923">
    <property type="entry name" value="ATP-grasp_IQCH"/>
    <property type="match status" value="1"/>
</dbReference>
<reference evidence="3 4" key="1">
    <citation type="journal article" date="2015" name="Genome Biol. Evol.">
        <title>Comparative Genomics of a Bacterivorous Green Alga Reveals Evolutionary Causalities and Consequences of Phago-Mixotrophic Mode of Nutrition.</title>
        <authorList>
            <person name="Burns J.A."/>
            <person name="Paasch A."/>
            <person name="Narechania A."/>
            <person name="Kim E."/>
        </authorList>
    </citation>
    <scope>NUCLEOTIDE SEQUENCE [LARGE SCALE GENOMIC DNA]</scope>
    <source>
        <strain evidence="3 4">PLY_AMNH</strain>
    </source>
</reference>
<accession>A0AAE0C6G2</accession>
<evidence type="ECO:0000259" key="2">
    <source>
        <dbReference type="Pfam" id="PF24923"/>
    </source>
</evidence>